<reference evidence="1" key="1">
    <citation type="submission" date="2021-02" db="EMBL/GenBank/DDBJ databases">
        <authorList>
            <person name="Nowell W R."/>
        </authorList>
    </citation>
    <scope>NUCLEOTIDE SEQUENCE</scope>
</reference>
<dbReference type="AlphaFoldDB" id="A0A816HPY0"/>
<proteinExistence type="predicted"/>
<protein>
    <submittedName>
        <fullName evidence="1">Uncharacterized protein</fullName>
    </submittedName>
</protein>
<keyword evidence="2" id="KW-1185">Reference proteome</keyword>
<dbReference type="Proteomes" id="UP000663828">
    <property type="component" value="Unassembled WGS sequence"/>
</dbReference>
<gene>
    <name evidence="1" type="ORF">XAT740_LOCUS64040</name>
</gene>
<dbReference type="EMBL" id="CAJNOR010021160">
    <property type="protein sequence ID" value="CAF1691102.1"/>
    <property type="molecule type" value="Genomic_DNA"/>
</dbReference>
<evidence type="ECO:0000313" key="2">
    <source>
        <dbReference type="Proteomes" id="UP000663828"/>
    </source>
</evidence>
<organism evidence="1 2">
    <name type="scientific">Adineta ricciae</name>
    <name type="common">Rotifer</name>
    <dbReference type="NCBI Taxonomy" id="249248"/>
    <lineage>
        <taxon>Eukaryota</taxon>
        <taxon>Metazoa</taxon>
        <taxon>Spiralia</taxon>
        <taxon>Gnathifera</taxon>
        <taxon>Rotifera</taxon>
        <taxon>Eurotatoria</taxon>
        <taxon>Bdelloidea</taxon>
        <taxon>Adinetida</taxon>
        <taxon>Adinetidae</taxon>
        <taxon>Adineta</taxon>
    </lineage>
</organism>
<evidence type="ECO:0000313" key="1">
    <source>
        <dbReference type="EMBL" id="CAF1691102.1"/>
    </source>
</evidence>
<feature type="non-terminal residue" evidence="1">
    <location>
        <position position="1"/>
    </location>
</feature>
<sequence>VEMQENNEIPLTQKAYHNDEAEGVYTQKTAVPAPSQIPLDTGSAMQLYEKYVELALRRADYETQREILFLEEQSVKETPFVVQVVKDVNPILRQDFVLQA</sequence>
<comment type="caution">
    <text evidence="1">The sequence shown here is derived from an EMBL/GenBank/DDBJ whole genome shotgun (WGS) entry which is preliminary data.</text>
</comment>
<accession>A0A816HPY0</accession>
<name>A0A816HPY0_ADIRI</name>